<accession>A0A4S4FEA7</accession>
<evidence type="ECO:0000259" key="1">
    <source>
        <dbReference type="Pfam" id="PF00496"/>
    </source>
</evidence>
<gene>
    <name evidence="2" type="ORF">E6C64_16710</name>
</gene>
<dbReference type="SUPFAM" id="SSF53850">
    <property type="entry name" value="Periplasmic binding protein-like II"/>
    <property type="match status" value="1"/>
</dbReference>
<dbReference type="CDD" id="cd08501">
    <property type="entry name" value="PBP2_Lpqw"/>
    <property type="match status" value="1"/>
</dbReference>
<keyword evidence="3" id="KW-1185">Reference proteome</keyword>
<dbReference type="InterPro" id="IPR000914">
    <property type="entry name" value="SBP_5_dom"/>
</dbReference>
<name>A0A4S4FEA7_9MICO</name>
<reference evidence="2 3" key="1">
    <citation type="submission" date="2019-04" db="EMBL/GenBank/DDBJ databases">
        <authorList>
            <person name="Jiang L."/>
        </authorList>
    </citation>
    <scope>NUCLEOTIDE SEQUENCE [LARGE SCALE GENOMIC DNA]</scope>
    <source>
        <strain evidence="2 3">YIM 131853</strain>
    </source>
</reference>
<protein>
    <submittedName>
        <fullName evidence="2">ABC transporter family substrate-binding protein</fullName>
    </submittedName>
</protein>
<dbReference type="PANTHER" id="PTHR30290:SF65">
    <property type="entry name" value="MONOACYL PHOSPHATIDYLINOSITOL TETRAMANNOSIDE-BINDING PROTEIN LPQW-RELATED"/>
    <property type="match status" value="1"/>
</dbReference>
<organism evidence="2 3">
    <name type="scientific">Naasia lichenicola</name>
    <dbReference type="NCBI Taxonomy" id="2565933"/>
    <lineage>
        <taxon>Bacteria</taxon>
        <taxon>Bacillati</taxon>
        <taxon>Actinomycetota</taxon>
        <taxon>Actinomycetes</taxon>
        <taxon>Micrococcales</taxon>
        <taxon>Microbacteriaceae</taxon>
        <taxon>Naasia</taxon>
    </lineage>
</organism>
<comment type="caution">
    <text evidence="2">The sequence shown here is derived from an EMBL/GenBank/DDBJ whole genome shotgun (WGS) entry which is preliminary data.</text>
</comment>
<proteinExistence type="predicted"/>
<evidence type="ECO:0000313" key="3">
    <source>
        <dbReference type="Proteomes" id="UP000309133"/>
    </source>
</evidence>
<dbReference type="Gene3D" id="3.10.105.10">
    <property type="entry name" value="Dipeptide-binding Protein, Domain 3"/>
    <property type="match status" value="1"/>
</dbReference>
<dbReference type="AlphaFoldDB" id="A0A4S4FEA7"/>
<sequence>MPPFQAPQPAYRDSMHSMQKIRRRTAPALIAGVVGIALALTGCTSGGEATPEVTKQPLDPAGDVNPMDAADVPQGGELRFPLDSLPTNWNYGQVDGALDDASIIEQAIMLKTFNIGLDGAPALNTDLLDSAEAVSEDPLVIEYKINPDAVWSDGVPITAADFKAQWTAQNGTNEEYLIGDPTGYNSIGSVEQGTDPKDVVVTYATPFSDWKSLFSPLYPASQISTPEAFNTGYADAIPVTAGPFKLEKLDTSARTVSIVPDENWWGDAPKLDRVIFIALDGDADIDAYLNNEIDLVSAGSSDRYERIATADDTDIRAAPSASYSHIDFSSSGILADEKIRQALQHAINRQSIADVLVGTLPFETSLLGNHIFLGTDSGYVDNSSPAADFDPDAAKKILEDDGWTGDGAVRSKDGADLEVSMTIPAGIPTSNQIAQVVQAQLADVGVKLSIDEVDVDSFFSDYITPGAFDMTVFSWVGTGYYAAGASIFSTDPQSQNYGRIGTSDIDDLLGQVVQIPDADEANAMWNDIDEQVWEEGHSLPIIQSPRVIAIDPKIVNYGARPGAADIDWKIVGFSK</sequence>
<dbReference type="PANTHER" id="PTHR30290">
    <property type="entry name" value="PERIPLASMIC BINDING COMPONENT OF ABC TRANSPORTER"/>
    <property type="match status" value="1"/>
</dbReference>
<dbReference type="Pfam" id="PF00496">
    <property type="entry name" value="SBP_bac_5"/>
    <property type="match status" value="1"/>
</dbReference>
<dbReference type="Proteomes" id="UP000309133">
    <property type="component" value="Unassembled WGS sequence"/>
</dbReference>
<dbReference type="EMBL" id="SSSM01000006">
    <property type="protein sequence ID" value="THG28469.1"/>
    <property type="molecule type" value="Genomic_DNA"/>
</dbReference>
<dbReference type="GO" id="GO:1904680">
    <property type="term" value="F:peptide transmembrane transporter activity"/>
    <property type="evidence" value="ECO:0007669"/>
    <property type="project" value="TreeGrafter"/>
</dbReference>
<evidence type="ECO:0000313" key="2">
    <source>
        <dbReference type="EMBL" id="THG28469.1"/>
    </source>
</evidence>
<dbReference type="GO" id="GO:0015833">
    <property type="term" value="P:peptide transport"/>
    <property type="evidence" value="ECO:0007669"/>
    <property type="project" value="TreeGrafter"/>
</dbReference>
<dbReference type="InterPro" id="IPR039424">
    <property type="entry name" value="SBP_5"/>
</dbReference>
<dbReference type="Gene3D" id="3.40.190.10">
    <property type="entry name" value="Periplasmic binding protein-like II"/>
    <property type="match status" value="1"/>
</dbReference>
<feature type="domain" description="Solute-binding protein family 5" evidence="1">
    <location>
        <begin position="126"/>
        <end position="479"/>
    </location>
</feature>
<dbReference type="Gene3D" id="3.90.76.10">
    <property type="entry name" value="Dipeptide-binding Protein, Domain 1"/>
    <property type="match status" value="1"/>
</dbReference>